<organism evidence="2 3">
    <name type="scientific">Parapedobacter koreensis</name>
    <dbReference type="NCBI Taxonomy" id="332977"/>
    <lineage>
        <taxon>Bacteria</taxon>
        <taxon>Pseudomonadati</taxon>
        <taxon>Bacteroidota</taxon>
        <taxon>Sphingobacteriia</taxon>
        <taxon>Sphingobacteriales</taxon>
        <taxon>Sphingobacteriaceae</taxon>
        <taxon>Parapedobacter</taxon>
    </lineage>
</organism>
<keyword evidence="3" id="KW-1185">Reference proteome</keyword>
<proteinExistence type="predicted"/>
<evidence type="ECO:0008006" key="4">
    <source>
        <dbReference type="Google" id="ProtNLM"/>
    </source>
</evidence>
<reference evidence="3" key="1">
    <citation type="submission" date="2016-10" db="EMBL/GenBank/DDBJ databases">
        <authorList>
            <person name="Varghese N."/>
            <person name="Submissions S."/>
        </authorList>
    </citation>
    <scope>NUCLEOTIDE SEQUENCE [LARGE SCALE GENOMIC DNA]</scope>
    <source>
        <strain evidence="3">Jip14</strain>
    </source>
</reference>
<evidence type="ECO:0000256" key="1">
    <source>
        <dbReference type="SAM" id="MobiDB-lite"/>
    </source>
</evidence>
<protein>
    <recommendedName>
        <fullName evidence="4">Conjugal transfer protein TraD</fullName>
    </recommendedName>
</protein>
<dbReference type="AlphaFoldDB" id="A0A1H7I9V4"/>
<evidence type="ECO:0000313" key="2">
    <source>
        <dbReference type="EMBL" id="SEK59276.1"/>
    </source>
</evidence>
<dbReference type="STRING" id="332977.SAMN05421740_102168"/>
<dbReference type="EMBL" id="FNZR01000002">
    <property type="protein sequence ID" value="SEK59276.1"/>
    <property type="molecule type" value="Genomic_DNA"/>
</dbReference>
<gene>
    <name evidence="2" type="ORF">SAMN05421740_102168</name>
</gene>
<feature type="region of interest" description="Disordered" evidence="1">
    <location>
        <begin position="38"/>
        <end position="65"/>
    </location>
</feature>
<dbReference type="Proteomes" id="UP000198916">
    <property type="component" value="Unassembled WGS sequence"/>
</dbReference>
<name>A0A1H7I9V4_9SPHI</name>
<dbReference type="RefSeq" id="WP_090603246.1">
    <property type="nucleotide sequence ID" value="NZ_FNZR01000002.1"/>
</dbReference>
<dbReference type="OrthoDB" id="1042696at2"/>
<accession>A0A1H7I9V4</accession>
<evidence type="ECO:0000313" key="3">
    <source>
        <dbReference type="Proteomes" id="UP000198916"/>
    </source>
</evidence>
<sequence length="212" mass="23725">METLIVICLIIVIILLLKDKVVIHKNVHRKIKPEKKSSDLPDIMGLPKPVERHTLPPNATKRQSGERDWIADNFGTETYGIGVGLENPQIEGEPDEDFGNMSDFENEADEWDEYGFEDSDNEFATGVTFDELTTVGAWLEQDTLEPAQQQKAVDIVQRLQGTELLSLLENSMDGASRKIAELLDKSLSAGTDFSSPDLRKSDLEDFDIGEFV</sequence>